<evidence type="ECO:0000256" key="4">
    <source>
        <dbReference type="ARBA" id="ARBA00022989"/>
    </source>
</evidence>
<evidence type="ECO:0000256" key="6">
    <source>
        <dbReference type="ARBA" id="ARBA00023170"/>
    </source>
</evidence>
<keyword evidence="7" id="KW-0325">Glycoprotein</keyword>
<dbReference type="InterPro" id="IPR032675">
    <property type="entry name" value="LRR_dom_sf"/>
</dbReference>
<dbReference type="InterPro" id="IPR046956">
    <property type="entry name" value="RLP23-like"/>
</dbReference>
<reference evidence="10 11" key="1">
    <citation type="journal article" date="2024" name="G3 (Bethesda)">
        <title>Genome assembly of Hibiscus sabdariffa L. provides insights into metabolisms of medicinal natural products.</title>
        <authorList>
            <person name="Kim T."/>
        </authorList>
    </citation>
    <scope>NUCLEOTIDE SEQUENCE [LARGE SCALE GENOMIC DNA]</scope>
    <source>
        <strain evidence="10">TK-2024</strain>
        <tissue evidence="10">Old leaves</tissue>
    </source>
</reference>
<proteinExistence type="predicted"/>
<keyword evidence="2 9" id="KW-0812">Transmembrane</keyword>
<organism evidence="10 11">
    <name type="scientific">Hibiscus sabdariffa</name>
    <name type="common">roselle</name>
    <dbReference type="NCBI Taxonomy" id="183260"/>
    <lineage>
        <taxon>Eukaryota</taxon>
        <taxon>Viridiplantae</taxon>
        <taxon>Streptophyta</taxon>
        <taxon>Embryophyta</taxon>
        <taxon>Tracheophyta</taxon>
        <taxon>Spermatophyta</taxon>
        <taxon>Magnoliopsida</taxon>
        <taxon>eudicotyledons</taxon>
        <taxon>Gunneridae</taxon>
        <taxon>Pentapetalae</taxon>
        <taxon>rosids</taxon>
        <taxon>malvids</taxon>
        <taxon>Malvales</taxon>
        <taxon>Malvaceae</taxon>
        <taxon>Malvoideae</taxon>
        <taxon>Hibiscus</taxon>
    </lineage>
</organism>
<gene>
    <name evidence="10" type="ORF">V6N12_066290</name>
</gene>
<keyword evidence="11" id="KW-1185">Reference proteome</keyword>
<name>A0ABR2CPN6_9ROSI</name>
<dbReference type="SUPFAM" id="SSF52058">
    <property type="entry name" value="L domain-like"/>
    <property type="match status" value="1"/>
</dbReference>
<comment type="subcellular location">
    <subcellularLocation>
        <location evidence="1">Membrane</location>
        <topology evidence="1">Single-pass type I membrane protein</topology>
    </subcellularLocation>
</comment>
<feature type="region of interest" description="Disordered" evidence="8">
    <location>
        <begin position="55"/>
        <end position="80"/>
    </location>
</feature>
<feature type="transmembrane region" description="Helical" evidence="9">
    <location>
        <begin position="85"/>
        <end position="108"/>
    </location>
</feature>
<accession>A0ABR2CPN6</accession>
<feature type="compositionally biased region" description="Polar residues" evidence="8">
    <location>
        <begin position="65"/>
        <end position="74"/>
    </location>
</feature>
<evidence type="ECO:0000256" key="3">
    <source>
        <dbReference type="ARBA" id="ARBA00022729"/>
    </source>
</evidence>
<comment type="caution">
    <text evidence="10">The sequence shown here is derived from an EMBL/GenBank/DDBJ whole genome shotgun (WGS) entry which is preliminary data.</text>
</comment>
<dbReference type="EMBL" id="JBBPBM010000046">
    <property type="protein sequence ID" value="KAK8521702.1"/>
    <property type="molecule type" value="Genomic_DNA"/>
</dbReference>
<sequence>MSGEISKSLSRLSFLGVLDLSNNNLSEKIPSGTQLQSFNATSYSGNSRLYGAPLRKCPGDETPKLPNTNNTKSNTESDEESFEPLWFFTGLTTEFLVGFWGIFGLLLINRSWRNAYFQMVNKLGD</sequence>
<protein>
    <submittedName>
        <fullName evidence="10">Uncharacterized protein</fullName>
    </submittedName>
</protein>
<evidence type="ECO:0000256" key="9">
    <source>
        <dbReference type="SAM" id="Phobius"/>
    </source>
</evidence>
<dbReference type="PANTHER" id="PTHR48063">
    <property type="entry name" value="LRR RECEPTOR-LIKE KINASE"/>
    <property type="match status" value="1"/>
</dbReference>
<dbReference type="Proteomes" id="UP001472677">
    <property type="component" value="Unassembled WGS sequence"/>
</dbReference>
<evidence type="ECO:0000313" key="11">
    <source>
        <dbReference type="Proteomes" id="UP001472677"/>
    </source>
</evidence>
<evidence type="ECO:0000256" key="7">
    <source>
        <dbReference type="ARBA" id="ARBA00023180"/>
    </source>
</evidence>
<evidence type="ECO:0000256" key="1">
    <source>
        <dbReference type="ARBA" id="ARBA00004479"/>
    </source>
</evidence>
<keyword evidence="3" id="KW-0732">Signal</keyword>
<keyword evidence="6" id="KW-0675">Receptor</keyword>
<dbReference type="PANTHER" id="PTHR48063:SF101">
    <property type="entry name" value="LRR RECEPTOR-LIKE SERINE_THREONINE-PROTEIN KINASE FLS2"/>
    <property type="match status" value="1"/>
</dbReference>
<keyword evidence="5 9" id="KW-0472">Membrane</keyword>
<evidence type="ECO:0000313" key="10">
    <source>
        <dbReference type="EMBL" id="KAK8521702.1"/>
    </source>
</evidence>
<evidence type="ECO:0000256" key="2">
    <source>
        <dbReference type="ARBA" id="ARBA00022692"/>
    </source>
</evidence>
<evidence type="ECO:0000256" key="5">
    <source>
        <dbReference type="ARBA" id="ARBA00023136"/>
    </source>
</evidence>
<dbReference type="Gene3D" id="3.80.10.10">
    <property type="entry name" value="Ribonuclease Inhibitor"/>
    <property type="match status" value="1"/>
</dbReference>
<keyword evidence="4 9" id="KW-1133">Transmembrane helix</keyword>
<evidence type="ECO:0000256" key="8">
    <source>
        <dbReference type="SAM" id="MobiDB-lite"/>
    </source>
</evidence>